<evidence type="ECO:0000313" key="2">
    <source>
        <dbReference type="Proteomes" id="UP000032025"/>
    </source>
</evidence>
<dbReference type="PANTHER" id="PTHR32309">
    <property type="entry name" value="TYROSINE-PROTEIN KINASE"/>
    <property type="match status" value="1"/>
</dbReference>
<dbReference type="Proteomes" id="UP000032025">
    <property type="component" value="Unassembled WGS sequence"/>
</dbReference>
<dbReference type="GO" id="GO:0004713">
    <property type="term" value="F:protein tyrosine kinase activity"/>
    <property type="evidence" value="ECO:0007669"/>
    <property type="project" value="TreeGrafter"/>
</dbReference>
<dbReference type="SUPFAM" id="SSF52540">
    <property type="entry name" value="P-loop containing nucleoside triphosphate hydrolases"/>
    <property type="match status" value="1"/>
</dbReference>
<proteinExistence type="predicted"/>
<dbReference type="GO" id="GO:0005886">
    <property type="term" value="C:plasma membrane"/>
    <property type="evidence" value="ECO:0007669"/>
    <property type="project" value="TreeGrafter"/>
</dbReference>
<dbReference type="PANTHER" id="PTHR32309:SF13">
    <property type="entry name" value="FERRIC ENTEROBACTIN TRANSPORT PROTEIN FEPE"/>
    <property type="match status" value="1"/>
</dbReference>
<reference evidence="1 2" key="1">
    <citation type="submission" date="2014-08" db="EMBL/GenBank/DDBJ databases">
        <title>Whole genome shotgun sequence of Sphingomonas paucimobilis NBRC 13935.</title>
        <authorList>
            <person name="Hosoyama A."/>
            <person name="Hashimoto M."/>
            <person name="Hosoyama Y."/>
            <person name="Noguchi M."/>
            <person name="Uohara A."/>
            <person name="Ohji S."/>
            <person name="Katano-Makiyama Y."/>
            <person name="Ichikawa N."/>
            <person name="Kimura A."/>
            <person name="Yamazoe A."/>
            <person name="Fujita N."/>
        </authorList>
    </citation>
    <scope>NUCLEOTIDE SEQUENCE [LARGE SCALE GENOMIC DNA]</scope>
    <source>
        <strain evidence="1 2">NBRC 13935</strain>
    </source>
</reference>
<dbReference type="InterPro" id="IPR050445">
    <property type="entry name" value="Bact_polysacc_biosynth/exp"/>
</dbReference>
<dbReference type="InterPro" id="IPR027417">
    <property type="entry name" value="P-loop_NTPase"/>
</dbReference>
<organism evidence="1 2">
    <name type="scientific">Sphingomonas paucimobilis NBRC 13935</name>
    <dbReference type="NCBI Taxonomy" id="1219050"/>
    <lineage>
        <taxon>Bacteria</taxon>
        <taxon>Pseudomonadati</taxon>
        <taxon>Pseudomonadota</taxon>
        <taxon>Alphaproteobacteria</taxon>
        <taxon>Sphingomonadales</taxon>
        <taxon>Sphingomonadaceae</taxon>
        <taxon>Sphingomonas</taxon>
    </lineage>
</organism>
<gene>
    <name evidence="1" type="ORF">SP6_62_00010</name>
</gene>
<dbReference type="AlphaFoldDB" id="A0A0C9N835"/>
<name>A0A0C9N835_SPHPI</name>
<comment type="caution">
    <text evidence="1">The sequence shown here is derived from an EMBL/GenBank/DDBJ whole genome shotgun (WGS) entry which is preliminary data.</text>
</comment>
<dbReference type="Gene3D" id="3.40.50.300">
    <property type="entry name" value="P-loop containing nucleotide triphosphate hydrolases"/>
    <property type="match status" value="1"/>
</dbReference>
<dbReference type="EMBL" id="BBJS01000062">
    <property type="protein sequence ID" value="GAN15624.1"/>
    <property type="molecule type" value="Genomic_DNA"/>
</dbReference>
<protein>
    <submittedName>
        <fullName evidence="1">DNA, contig: SP662</fullName>
    </submittedName>
</protein>
<evidence type="ECO:0000313" key="1">
    <source>
        <dbReference type="EMBL" id="GAN15624.1"/>
    </source>
</evidence>
<feature type="non-terminal residue" evidence="1">
    <location>
        <position position="1"/>
    </location>
</feature>
<sequence length="138" mass="14875">SLSNFLAGEDNLPSLIFPVETLGFDAMTAGPIPPNAAELLTGNRLAILIEGLLDRYDHVVIDSPPVMGLADAPLIASRVEGVIYAVESHGISSGLVKTALRRLDSANARIFGSVLTKFEEKKSRYGYDYGYGYGRQET</sequence>
<accession>A0A0C9N835</accession>
<keyword evidence="2" id="KW-1185">Reference proteome</keyword>